<proteinExistence type="predicted"/>
<sequence length="663" mass="73572">MDETLPCQVWRLTEPTGTFSVWLILHVPYARITSTSATKFRVLFLVFTHFTTLADARQQRFSNGCPVCRGRALDVKDVTISDLVQCLVDSPCPICKDNFDFGDKISNIVPCFHSFHHSCIADARQQGFSNGCPVCRGRALDVTIPDLVQYLVDSPCPICKDNFDFGDKISSLVPCFHSFHHSCIVDARQQGFKSRTFCIHLNSSELTSILQFSSCPQECAQGLLYSANTIPCYNLVMDYVHVDDTSGTDDDLPPSHHNRLARGGRVAGNGRSFGGSVPFNRMHIDMDSEIHQLEKEAYSSVLRAFKAQSDALTWEKEGLITELRKELRVSDDEHRELLTRVNSDDIIRRIREWRQSGGHNGSMLSTPQAVHDLLPSPTTARKKQKTSQSGALSAGVPLRPLHSQGDAASMQPSPAAAKRGHPFGSGGKRHKPGQPFTGLSSVNSMQYPNRTSSGAIVTNETAEAAINDPLIGRKVMTRWPEDDNFYEAVITNYNPIEGRHALVYDIRTAKETWEWVNLKEASLKHYFQQLTPPCTKQGQCIVELFTGARISPDDIRWVGDDPGIPHRGVNNSLSLGVTPRAGRGRGAAKELPRLQNGLGRVSDEIEILHTETLLKEEHEQALIDVIEKLADASDSESDGEPQISHGQSMNGGWRSMHYTEIQS</sequence>
<dbReference type="EMBL" id="CM046390">
    <property type="protein sequence ID" value="KAI8562106.1"/>
    <property type="molecule type" value="Genomic_DNA"/>
</dbReference>
<name>A0ACC0P974_RHOML</name>
<evidence type="ECO:0000313" key="2">
    <source>
        <dbReference type="Proteomes" id="UP001062846"/>
    </source>
</evidence>
<dbReference type="Proteomes" id="UP001062846">
    <property type="component" value="Chromosome 3"/>
</dbReference>
<comment type="caution">
    <text evidence="1">The sequence shown here is derived from an EMBL/GenBank/DDBJ whole genome shotgun (WGS) entry which is preliminary data.</text>
</comment>
<organism evidence="1 2">
    <name type="scientific">Rhododendron molle</name>
    <name type="common">Chinese azalea</name>
    <name type="synonym">Azalea mollis</name>
    <dbReference type="NCBI Taxonomy" id="49168"/>
    <lineage>
        <taxon>Eukaryota</taxon>
        <taxon>Viridiplantae</taxon>
        <taxon>Streptophyta</taxon>
        <taxon>Embryophyta</taxon>
        <taxon>Tracheophyta</taxon>
        <taxon>Spermatophyta</taxon>
        <taxon>Magnoliopsida</taxon>
        <taxon>eudicotyledons</taxon>
        <taxon>Gunneridae</taxon>
        <taxon>Pentapetalae</taxon>
        <taxon>asterids</taxon>
        <taxon>Ericales</taxon>
        <taxon>Ericaceae</taxon>
        <taxon>Ericoideae</taxon>
        <taxon>Rhodoreae</taxon>
        <taxon>Rhododendron</taxon>
    </lineage>
</organism>
<keyword evidence="2" id="KW-1185">Reference proteome</keyword>
<reference evidence="1" key="1">
    <citation type="submission" date="2022-02" db="EMBL/GenBank/DDBJ databases">
        <title>Plant Genome Project.</title>
        <authorList>
            <person name="Zhang R.-G."/>
        </authorList>
    </citation>
    <scope>NUCLEOTIDE SEQUENCE</scope>
    <source>
        <strain evidence="1">AT1</strain>
    </source>
</reference>
<gene>
    <name evidence="1" type="ORF">RHMOL_Rhmol03G0008900</name>
</gene>
<protein>
    <submittedName>
        <fullName evidence="1">Uncharacterized protein</fullName>
    </submittedName>
</protein>
<accession>A0ACC0P974</accession>
<evidence type="ECO:0000313" key="1">
    <source>
        <dbReference type="EMBL" id="KAI8562106.1"/>
    </source>
</evidence>